<sequence length="137" mass="15729">MSNSTRGQTLPRRNREESVKSELTEAEKEQQRIINGAPLHTALAEQTNPNSIELEEVEEVKPWREGTPLTADELKAITEKVSMNLPLELLMRLDFILQHDKKNRLLGKKINKTTLFTEALDQYTKSKLKKLGFDVKD</sequence>
<dbReference type="RefSeq" id="WP_004904566.1">
    <property type="nucleotide sequence ID" value="NZ_BBTI01000016.1"/>
</dbReference>
<comment type="caution">
    <text evidence="2">The sequence shown here is derived from an EMBL/GenBank/DDBJ whole genome shotgun (WGS) entry which is preliminary data.</text>
</comment>
<dbReference type="EMBL" id="AYEU01000015">
    <property type="protein sequence ID" value="ESK47515.1"/>
    <property type="molecule type" value="Genomic_DNA"/>
</dbReference>
<dbReference type="HOGENOM" id="CLU_1860854_0_0_6"/>
<proteinExistence type="predicted"/>
<name>V2UFS7_9GAMM</name>
<evidence type="ECO:0000313" key="3">
    <source>
        <dbReference type="Proteomes" id="UP000018418"/>
    </source>
</evidence>
<organism evidence="2 3">
    <name type="scientific">Acinetobacter brisouii CIP 110357</name>
    <dbReference type="NCBI Taxonomy" id="1341683"/>
    <lineage>
        <taxon>Bacteria</taxon>
        <taxon>Pseudomonadati</taxon>
        <taxon>Pseudomonadota</taxon>
        <taxon>Gammaproteobacteria</taxon>
        <taxon>Moraxellales</taxon>
        <taxon>Moraxellaceae</taxon>
        <taxon>Acinetobacter</taxon>
    </lineage>
</organism>
<dbReference type="OrthoDB" id="9926602at2"/>
<dbReference type="AlphaFoldDB" id="V2UFS7"/>
<accession>V2UFS7</accession>
<gene>
    <name evidence="2" type="ORF">P255_02997</name>
</gene>
<evidence type="ECO:0000256" key="1">
    <source>
        <dbReference type="SAM" id="MobiDB-lite"/>
    </source>
</evidence>
<dbReference type="Proteomes" id="UP000018418">
    <property type="component" value="Unassembled WGS sequence"/>
</dbReference>
<feature type="compositionally biased region" description="Basic and acidic residues" evidence="1">
    <location>
        <begin position="13"/>
        <end position="30"/>
    </location>
</feature>
<dbReference type="PATRIC" id="fig|1341683.3.peg.2957"/>
<reference evidence="2 3" key="1">
    <citation type="submission" date="2013-10" db="EMBL/GenBank/DDBJ databases">
        <title>The Genome Sequence of Acinetobacter brisouii CIP 110357.</title>
        <authorList>
            <consortium name="The Broad Institute Genomics Platform"/>
            <consortium name="The Broad Institute Genome Sequencing Center for Infectious Disease"/>
            <person name="Cerqueira G."/>
            <person name="Feldgarden M."/>
            <person name="Courvalin P."/>
            <person name="Grillot-Courvalin C."/>
            <person name="Clermont D."/>
            <person name="Rocha E."/>
            <person name="Yoon E.-J."/>
            <person name="Nemec A."/>
            <person name="Young S.K."/>
            <person name="Zeng Q."/>
            <person name="Gargeya S."/>
            <person name="Fitzgerald M."/>
            <person name="Abouelleil A."/>
            <person name="Alvarado L."/>
            <person name="Berlin A.M."/>
            <person name="Chapman S.B."/>
            <person name="Gainer-Dewar J."/>
            <person name="Goldberg J."/>
            <person name="Gnerre S."/>
            <person name="Griggs A."/>
            <person name="Gujja S."/>
            <person name="Hansen M."/>
            <person name="Howarth C."/>
            <person name="Imamovic A."/>
            <person name="Ireland A."/>
            <person name="Larimer J."/>
            <person name="McCowan C."/>
            <person name="Murphy C."/>
            <person name="Pearson M."/>
            <person name="Poon T.W."/>
            <person name="Priest M."/>
            <person name="Roberts A."/>
            <person name="Saif S."/>
            <person name="Shea T."/>
            <person name="Sykes S."/>
            <person name="Wortman J."/>
            <person name="Nusbaum C."/>
            <person name="Birren B."/>
        </authorList>
    </citation>
    <scope>NUCLEOTIDE SEQUENCE [LARGE SCALE GENOMIC DNA]</scope>
    <source>
        <strain evidence="2 3">CIP 110357</strain>
    </source>
</reference>
<keyword evidence="3" id="KW-1185">Reference proteome</keyword>
<protein>
    <submittedName>
        <fullName evidence="2">Uncharacterized protein</fullName>
    </submittedName>
</protein>
<feature type="region of interest" description="Disordered" evidence="1">
    <location>
        <begin position="1"/>
        <end position="30"/>
    </location>
</feature>
<evidence type="ECO:0000313" key="2">
    <source>
        <dbReference type="EMBL" id="ESK47515.1"/>
    </source>
</evidence>